<organism evidence="1 2">
    <name type="scientific">Pseudoalteromonas luteoviolacea</name>
    <dbReference type="NCBI Taxonomy" id="43657"/>
    <lineage>
        <taxon>Bacteria</taxon>
        <taxon>Pseudomonadati</taxon>
        <taxon>Pseudomonadota</taxon>
        <taxon>Gammaproteobacteria</taxon>
        <taxon>Alteromonadales</taxon>
        <taxon>Pseudoalteromonadaceae</taxon>
        <taxon>Pseudoalteromonas</taxon>
    </lineage>
</organism>
<proteinExistence type="predicted"/>
<reference evidence="2" key="1">
    <citation type="submission" date="2016-07" db="EMBL/GenBank/DDBJ databases">
        <authorList>
            <person name="Florea S."/>
            <person name="Webb J.S."/>
            <person name="Jaromczyk J."/>
            <person name="Schardl C.L."/>
        </authorList>
    </citation>
    <scope>NUCLEOTIDE SEQUENCE [LARGE SCALE GENOMIC DNA]</scope>
    <source>
        <strain evidence="2">IPB1</strain>
    </source>
</reference>
<dbReference type="AlphaFoldDB" id="A0A1C0TWU0"/>
<dbReference type="Proteomes" id="UP000093366">
    <property type="component" value="Unassembled WGS sequence"/>
</dbReference>
<name>A0A1C0TWU0_9GAMM</name>
<gene>
    <name evidence="1" type="ORF">A7985_07515</name>
</gene>
<evidence type="ECO:0000313" key="1">
    <source>
        <dbReference type="EMBL" id="OCQ23779.1"/>
    </source>
</evidence>
<protein>
    <submittedName>
        <fullName evidence="1">Uncharacterized protein</fullName>
    </submittedName>
</protein>
<evidence type="ECO:0000313" key="2">
    <source>
        <dbReference type="Proteomes" id="UP000093366"/>
    </source>
</evidence>
<accession>A0A1C0TWU0</accession>
<sequence>MLWSNSLQAHKNLERGEVHKVLGSPNQEWAKASSMDIWIKEFLFGGVRIDVIYSGKDCNWGNRSISLSSCSVRNVYRTYYTVWGNSWFLSFQKHT</sequence>
<dbReference type="EMBL" id="MAUJ01000001">
    <property type="protein sequence ID" value="OCQ23779.1"/>
    <property type="molecule type" value="Genomic_DNA"/>
</dbReference>
<comment type="caution">
    <text evidence="1">The sequence shown here is derived from an EMBL/GenBank/DDBJ whole genome shotgun (WGS) entry which is preliminary data.</text>
</comment>